<dbReference type="Gene3D" id="3.40.50.2000">
    <property type="entry name" value="Glycogen Phosphorylase B"/>
    <property type="match status" value="2"/>
</dbReference>
<proteinExistence type="predicted"/>
<dbReference type="InterPro" id="IPR028098">
    <property type="entry name" value="Glyco_trans_4-like_N"/>
</dbReference>
<dbReference type="InterPro" id="IPR001296">
    <property type="entry name" value="Glyco_trans_1"/>
</dbReference>
<protein>
    <submittedName>
        <fullName evidence="3">Glycosyltransferase family 4 protein</fullName>
    </submittedName>
</protein>
<comment type="caution">
    <text evidence="3">The sequence shown here is derived from an EMBL/GenBank/DDBJ whole genome shotgun (WGS) entry which is preliminary data.</text>
</comment>
<gene>
    <name evidence="3" type="ORF">LKD45_02545</name>
</gene>
<dbReference type="Pfam" id="PF00534">
    <property type="entry name" value="Glycos_transf_1"/>
    <property type="match status" value="1"/>
</dbReference>
<keyword evidence="4" id="KW-1185">Reference proteome</keyword>
<feature type="domain" description="Glycosyltransferase subfamily 4-like N-terminal" evidence="2">
    <location>
        <begin position="14"/>
        <end position="116"/>
    </location>
</feature>
<organism evidence="3 4">
    <name type="scientific">Gallintestinimicrobium propionicum</name>
    <dbReference type="NCBI Taxonomy" id="2981770"/>
    <lineage>
        <taxon>Bacteria</taxon>
        <taxon>Bacillati</taxon>
        <taxon>Bacillota</taxon>
        <taxon>Clostridia</taxon>
        <taxon>Lachnospirales</taxon>
        <taxon>Lachnospiraceae</taxon>
        <taxon>Gallintestinimicrobium</taxon>
    </lineage>
</organism>
<name>A0AAE3ARQ7_9FIRM</name>
<accession>A0AAE3ARQ7</accession>
<dbReference type="AlphaFoldDB" id="A0AAE3ARQ7"/>
<dbReference type="EMBL" id="JAJEQF010000003">
    <property type="protein sequence ID" value="MCC2166589.1"/>
    <property type="molecule type" value="Genomic_DNA"/>
</dbReference>
<dbReference type="SUPFAM" id="SSF53756">
    <property type="entry name" value="UDP-Glycosyltransferase/glycogen phosphorylase"/>
    <property type="match status" value="1"/>
</dbReference>
<evidence type="ECO:0000313" key="3">
    <source>
        <dbReference type="EMBL" id="MCC2166589.1"/>
    </source>
</evidence>
<feature type="domain" description="Glycosyl transferase family 1" evidence="1">
    <location>
        <begin position="182"/>
        <end position="338"/>
    </location>
</feature>
<evidence type="ECO:0000259" key="1">
    <source>
        <dbReference type="Pfam" id="PF00534"/>
    </source>
</evidence>
<dbReference type="PANTHER" id="PTHR12526:SF630">
    <property type="entry name" value="GLYCOSYLTRANSFERASE"/>
    <property type="match status" value="1"/>
</dbReference>
<evidence type="ECO:0000313" key="4">
    <source>
        <dbReference type="Proteomes" id="UP001199355"/>
    </source>
</evidence>
<reference evidence="3 4" key="1">
    <citation type="submission" date="2021-10" db="EMBL/GenBank/DDBJ databases">
        <title>Anaerobic single-cell dispensing facilitates the cultivation of human gut bacteria.</title>
        <authorList>
            <person name="Afrizal A."/>
        </authorList>
    </citation>
    <scope>NUCLEOTIDE SEQUENCE [LARGE SCALE GENOMIC DNA]</scope>
    <source>
        <strain evidence="3 4">CLA-AA-H244</strain>
    </source>
</reference>
<dbReference type="Proteomes" id="UP001199355">
    <property type="component" value="Unassembled WGS sequence"/>
</dbReference>
<dbReference type="PANTHER" id="PTHR12526">
    <property type="entry name" value="GLYCOSYLTRANSFERASE"/>
    <property type="match status" value="1"/>
</dbReference>
<evidence type="ECO:0000259" key="2">
    <source>
        <dbReference type="Pfam" id="PF13439"/>
    </source>
</evidence>
<dbReference type="CDD" id="cd03820">
    <property type="entry name" value="GT4_AmsD-like"/>
    <property type="match status" value="1"/>
</dbReference>
<dbReference type="Pfam" id="PF13439">
    <property type="entry name" value="Glyco_transf_4"/>
    <property type="match status" value="1"/>
</dbReference>
<dbReference type="RefSeq" id="WP_308727669.1">
    <property type="nucleotide sequence ID" value="NZ_JAJEQF010000003.1"/>
</dbReference>
<sequence>MGSVAFYIGSLKKGGAERVFVNLATYFLEQGCNVTMVTQYKKENEYELPAGIRRVISDLTPEEEGGRIANLFRRYRKLRRIFREIRADVVLSTIGKNNFMALLANAFLPTKVVVSVVAEPTEEYPTKGMRLLAKTLFYAADGIVMQTADAVRFFQPSLQKKCVILKNSLNPAFVRPRYEGDRPQDIVAVGRMDENKNQRMAIRAFCKIAERFPDARLILYGDGPLRRELTEEVRSLDMSERILLPGRITDVPEKLEKAYGFVLTSFTEGMPNTLIEAMSLGTACISTDCPCGGPKDLIRDGENGFLVPVDDSDALADRLTKLLENPDLMQQMGKNAAKLQAEYLPEKVNREWADYFQKIAGKKKLV</sequence>